<protein>
    <submittedName>
        <fullName evidence="3">Uncharacterized protein</fullName>
    </submittedName>
</protein>
<keyword evidence="2" id="KW-1133">Transmembrane helix</keyword>
<feature type="region of interest" description="Disordered" evidence="1">
    <location>
        <begin position="1"/>
        <end position="23"/>
    </location>
</feature>
<evidence type="ECO:0000256" key="1">
    <source>
        <dbReference type="SAM" id="MobiDB-lite"/>
    </source>
</evidence>
<dbReference type="EMBL" id="JH159152">
    <property type="protein sequence ID" value="EGZ26222.1"/>
    <property type="molecule type" value="Genomic_DNA"/>
</dbReference>
<dbReference type="GeneID" id="20645562"/>
<sequence>MSSRRRSLPPTSLPSKNLPGAKSTAPTAVLSTVALAAIIAVLIVLFGGVAVNIIVGVVVVAYLLAFAGFCYAAVPFASNAVLVPFIAVKMQLHVVYLLLARYLTQEPGSPQGS</sequence>
<organism evidence="3 4">
    <name type="scientific">Phytophthora sojae (strain P6497)</name>
    <name type="common">Soybean stem and root rot agent</name>
    <name type="synonym">Phytophthora megasperma f. sp. glycines</name>
    <dbReference type="NCBI Taxonomy" id="1094619"/>
    <lineage>
        <taxon>Eukaryota</taxon>
        <taxon>Sar</taxon>
        <taxon>Stramenopiles</taxon>
        <taxon>Oomycota</taxon>
        <taxon>Peronosporomycetes</taxon>
        <taxon>Peronosporales</taxon>
        <taxon>Peronosporaceae</taxon>
        <taxon>Phytophthora</taxon>
    </lineage>
</organism>
<gene>
    <name evidence="3" type="ORF">PHYSODRAFT_327137</name>
</gene>
<feature type="transmembrane region" description="Helical" evidence="2">
    <location>
        <begin position="53"/>
        <end position="74"/>
    </location>
</feature>
<evidence type="ECO:0000313" key="3">
    <source>
        <dbReference type="EMBL" id="EGZ26222.1"/>
    </source>
</evidence>
<keyword evidence="2" id="KW-0472">Membrane</keyword>
<proteinExistence type="predicted"/>
<feature type="transmembrane region" description="Helical" evidence="2">
    <location>
        <begin position="80"/>
        <end position="99"/>
    </location>
</feature>
<dbReference type="Proteomes" id="UP000002640">
    <property type="component" value="Unassembled WGS sequence"/>
</dbReference>
<accession>G4YY54</accession>
<evidence type="ECO:0000256" key="2">
    <source>
        <dbReference type="SAM" id="Phobius"/>
    </source>
</evidence>
<dbReference type="RefSeq" id="XP_009521510.1">
    <property type="nucleotide sequence ID" value="XM_009523215.1"/>
</dbReference>
<dbReference type="InParanoid" id="G4YY54"/>
<keyword evidence="4" id="KW-1185">Reference proteome</keyword>
<keyword evidence="2" id="KW-0812">Transmembrane</keyword>
<reference evidence="3 4" key="1">
    <citation type="journal article" date="2006" name="Science">
        <title>Phytophthora genome sequences uncover evolutionary origins and mechanisms of pathogenesis.</title>
        <authorList>
            <person name="Tyler B.M."/>
            <person name="Tripathy S."/>
            <person name="Zhang X."/>
            <person name="Dehal P."/>
            <person name="Jiang R.H."/>
            <person name="Aerts A."/>
            <person name="Arredondo F.D."/>
            <person name="Baxter L."/>
            <person name="Bensasson D."/>
            <person name="Beynon J.L."/>
            <person name="Chapman J."/>
            <person name="Damasceno C.M."/>
            <person name="Dorrance A.E."/>
            <person name="Dou D."/>
            <person name="Dickerman A.W."/>
            <person name="Dubchak I.L."/>
            <person name="Garbelotto M."/>
            <person name="Gijzen M."/>
            <person name="Gordon S.G."/>
            <person name="Govers F."/>
            <person name="Grunwald N.J."/>
            <person name="Huang W."/>
            <person name="Ivors K.L."/>
            <person name="Jones R.W."/>
            <person name="Kamoun S."/>
            <person name="Krampis K."/>
            <person name="Lamour K.H."/>
            <person name="Lee M.K."/>
            <person name="McDonald W.H."/>
            <person name="Medina M."/>
            <person name="Meijer H.J."/>
            <person name="Nordberg E.K."/>
            <person name="Maclean D.J."/>
            <person name="Ospina-Giraldo M.D."/>
            <person name="Morris P.F."/>
            <person name="Phuntumart V."/>
            <person name="Putnam N.H."/>
            <person name="Rash S."/>
            <person name="Rose J.K."/>
            <person name="Sakihama Y."/>
            <person name="Salamov A.A."/>
            <person name="Savidor A."/>
            <person name="Scheuring C.F."/>
            <person name="Smith B.M."/>
            <person name="Sobral B.W."/>
            <person name="Terry A."/>
            <person name="Torto-Alalibo T.A."/>
            <person name="Win J."/>
            <person name="Xu Z."/>
            <person name="Zhang H."/>
            <person name="Grigoriev I.V."/>
            <person name="Rokhsar D.S."/>
            <person name="Boore J.L."/>
        </authorList>
    </citation>
    <scope>NUCLEOTIDE SEQUENCE [LARGE SCALE GENOMIC DNA]</scope>
    <source>
        <strain evidence="3 4">P6497</strain>
    </source>
</reference>
<feature type="transmembrane region" description="Helical" evidence="2">
    <location>
        <begin position="25"/>
        <end position="46"/>
    </location>
</feature>
<dbReference type="KEGG" id="psoj:PHYSODRAFT_327137"/>
<evidence type="ECO:0000313" key="4">
    <source>
        <dbReference type="Proteomes" id="UP000002640"/>
    </source>
</evidence>
<dbReference type="AlphaFoldDB" id="G4YY54"/>
<name>G4YY54_PHYSP</name>